<evidence type="ECO:0000313" key="10">
    <source>
        <dbReference type="EMBL" id="CAH9049572.1"/>
    </source>
</evidence>
<dbReference type="GO" id="GO:1990961">
    <property type="term" value="P:xenobiotic detoxification by transmembrane export across the plasma membrane"/>
    <property type="evidence" value="ECO:0007669"/>
    <property type="project" value="UniProtKB-ARBA"/>
</dbReference>
<dbReference type="RefSeq" id="WP_261595090.1">
    <property type="nucleotide sequence ID" value="NZ_CAMAPC010000001.1"/>
</dbReference>
<dbReference type="FunFam" id="1.10.3730.20:FF:000001">
    <property type="entry name" value="Quaternary ammonium compound resistance transporter SugE"/>
    <property type="match status" value="1"/>
</dbReference>
<evidence type="ECO:0000313" key="13">
    <source>
        <dbReference type="Proteomes" id="UP001152485"/>
    </source>
</evidence>
<evidence type="ECO:0000256" key="3">
    <source>
        <dbReference type="ARBA" id="ARBA00022475"/>
    </source>
</evidence>
<organism evidence="10 12">
    <name type="scientific">Pseudoalteromonas holothuriae</name>
    <dbReference type="NCBI Taxonomy" id="2963714"/>
    <lineage>
        <taxon>Bacteria</taxon>
        <taxon>Pseudomonadati</taxon>
        <taxon>Pseudomonadota</taxon>
        <taxon>Gammaproteobacteria</taxon>
        <taxon>Alteromonadales</taxon>
        <taxon>Pseudoalteromonadaceae</taxon>
        <taxon>Pseudoalteromonas</taxon>
    </lineage>
</organism>
<keyword evidence="5 9" id="KW-1133">Transmembrane helix</keyword>
<name>A0A9W4VQU9_9GAMM</name>
<dbReference type="SUPFAM" id="SSF103481">
    <property type="entry name" value="Multidrug resistance efflux transporter EmrE"/>
    <property type="match status" value="1"/>
</dbReference>
<comment type="similarity">
    <text evidence="7 8">Belongs to the drug/metabolite transporter (DMT) superfamily. Small multidrug resistance (SMR) (TC 2.A.7.1) family.</text>
</comment>
<comment type="subcellular location">
    <subcellularLocation>
        <location evidence="1 8">Cell membrane</location>
        <topology evidence="1 8">Multi-pass membrane protein</topology>
    </subcellularLocation>
</comment>
<dbReference type="Pfam" id="PF00893">
    <property type="entry name" value="Multi_Drug_Res"/>
    <property type="match status" value="1"/>
</dbReference>
<evidence type="ECO:0000256" key="1">
    <source>
        <dbReference type="ARBA" id="ARBA00004651"/>
    </source>
</evidence>
<evidence type="ECO:0000256" key="6">
    <source>
        <dbReference type="ARBA" id="ARBA00023136"/>
    </source>
</evidence>
<protein>
    <submittedName>
        <fullName evidence="10">Multidrug transporter EmrE</fullName>
    </submittedName>
</protein>
<keyword evidence="3" id="KW-1003">Cell membrane</keyword>
<keyword evidence="6 9" id="KW-0472">Membrane</keyword>
<evidence type="ECO:0000256" key="4">
    <source>
        <dbReference type="ARBA" id="ARBA00022692"/>
    </source>
</evidence>
<dbReference type="Proteomes" id="UP001152467">
    <property type="component" value="Unassembled WGS sequence"/>
</dbReference>
<dbReference type="InterPro" id="IPR045324">
    <property type="entry name" value="Small_multidrug_res"/>
</dbReference>
<feature type="transmembrane region" description="Helical" evidence="9">
    <location>
        <begin position="57"/>
        <end position="78"/>
    </location>
</feature>
<evidence type="ECO:0000256" key="5">
    <source>
        <dbReference type="ARBA" id="ARBA00022989"/>
    </source>
</evidence>
<dbReference type="InterPro" id="IPR037185">
    <property type="entry name" value="EmrE-like"/>
</dbReference>
<dbReference type="PANTHER" id="PTHR30561">
    <property type="entry name" value="SMR FAMILY PROTON-DEPENDENT DRUG EFFLUX TRANSPORTER SUGE"/>
    <property type="match status" value="1"/>
</dbReference>
<gene>
    <name evidence="10" type="primary">emrE</name>
    <name evidence="10" type="ORF">PSECIP111854_00217</name>
    <name evidence="11" type="ORF">PSECIP111951_03759</name>
</gene>
<comment type="caution">
    <text evidence="10">The sequence shown here is derived from an EMBL/GenBank/DDBJ whole genome shotgun (WGS) entry which is preliminary data.</text>
</comment>
<dbReference type="GO" id="GO:0005886">
    <property type="term" value="C:plasma membrane"/>
    <property type="evidence" value="ECO:0007669"/>
    <property type="project" value="UniProtKB-SubCell"/>
</dbReference>
<feature type="transmembrane region" description="Helical" evidence="9">
    <location>
        <begin position="32"/>
        <end position="50"/>
    </location>
</feature>
<sequence>MPYLFLGLAILSEVIGTSALKMSEEFSKIGPSIVVVLGYGAAFYFLSIALSSIQVGVAYGVWAGLGIVLITIIGAVFFKEIPDLPAIMGLLMIITGVMVIHFFSKAATH</sequence>
<dbReference type="PANTHER" id="PTHR30561:SF1">
    <property type="entry name" value="MULTIDRUG TRANSPORTER EMRE"/>
    <property type="match status" value="1"/>
</dbReference>
<evidence type="ECO:0000313" key="12">
    <source>
        <dbReference type="Proteomes" id="UP001152467"/>
    </source>
</evidence>
<dbReference type="EMBL" id="CAMAPC010000001">
    <property type="protein sequence ID" value="CAH9049572.1"/>
    <property type="molecule type" value="Genomic_DNA"/>
</dbReference>
<evidence type="ECO:0000313" key="11">
    <source>
        <dbReference type="EMBL" id="CAH9067321.1"/>
    </source>
</evidence>
<dbReference type="AlphaFoldDB" id="A0A9W4VQU9"/>
<dbReference type="Proteomes" id="UP001152485">
    <property type="component" value="Unassembled WGS sequence"/>
</dbReference>
<evidence type="ECO:0000256" key="7">
    <source>
        <dbReference type="ARBA" id="ARBA00038032"/>
    </source>
</evidence>
<feature type="transmembrane region" description="Helical" evidence="9">
    <location>
        <begin position="84"/>
        <end position="103"/>
    </location>
</feature>
<dbReference type="EMBL" id="CAMAPD010000025">
    <property type="protein sequence ID" value="CAH9067321.1"/>
    <property type="molecule type" value="Genomic_DNA"/>
</dbReference>
<dbReference type="GO" id="GO:0022857">
    <property type="term" value="F:transmembrane transporter activity"/>
    <property type="evidence" value="ECO:0007669"/>
    <property type="project" value="InterPro"/>
</dbReference>
<accession>A0A9W4VQU9</accession>
<keyword evidence="2" id="KW-0813">Transport</keyword>
<keyword evidence="4 8" id="KW-0812">Transmembrane</keyword>
<proteinExistence type="inferred from homology"/>
<evidence type="ECO:0000256" key="9">
    <source>
        <dbReference type="SAM" id="Phobius"/>
    </source>
</evidence>
<evidence type="ECO:0000256" key="8">
    <source>
        <dbReference type="RuleBase" id="RU003942"/>
    </source>
</evidence>
<keyword evidence="12" id="KW-1185">Reference proteome</keyword>
<evidence type="ECO:0000256" key="2">
    <source>
        <dbReference type="ARBA" id="ARBA00022448"/>
    </source>
</evidence>
<dbReference type="Gene3D" id="1.10.3730.20">
    <property type="match status" value="1"/>
</dbReference>
<reference evidence="10 13" key="1">
    <citation type="submission" date="2022-07" db="EMBL/GenBank/DDBJ databases">
        <authorList>
            <person name="Criscuolo A."/>
        </authorList>
    </citation>
    <scope>NUCLEOTIDE SEQUENCE</scope>
    <source>
        <strain evidence="13">CIP 111951</strain>
        <strain evidence="10">CIP111854</strain>
        <strain evidence="11">CIP111951</strain>
    </source>
</reference>
<dbReference type="InterPro" id="IPR000390">
    <property type="entry name" value="Small_drug/metabolite_transptr"/>
</dbReference>